<accession>A0A127Q4Y0</accession>
<evidence type="ECO:0000256" key="3">
    <source>
        <dbReference type="ARBA" id="ARBA00022692"/>
    </source>
</evidence>
<reference evidence="10 11" key="1">
    <citation type="submission" date="2015-11" db="EMBL/GenBank/DDBJ databases">
        <title>Exploring the genomic traits of fungus-feeding bacterial genus Collimonas.</title>
        <authorList>
            <person name="Song C."/>
            <person name="Schmidt R."/>
            <person name="de Jager V."/>
            <person name="Krzyzanowska D."/>
            <person name="Jongedijk E."/>
            <person name="Cankar K."/>
            <person name="Beekwilder J."/>
            <person name="van Veen A."/>
            <person name="de Boer W."/>
            <person name="van Veen J.A."/>
            <person name="Garbeva P."/>
        </authorList>
    </citation>
    <scope>NUCLEOTIDE SEQUENCE [LARGE SCALE GENOMIC DNA]</scope>
    <source>
        <strain evidence="9 11">Ter291</strain>
        <strain evidence="8 10">Ter91</strain>
    </source>
</reference>
<protein>
    <submittedName>
        <fullName evidence="8">RDD family protein</fullName>
    </submittedName>
</protein>
<evidence type="ECO:0000256" key="2">
    <source>
        <dbReference type="ARBA" id="ARBA00022475"/>
    </source>
</evidence>
<evidence type="ECO:0000256" key="6">
    <source>
        <dbReference type="SAM" id="Phobius"/>
    </source>
</evidence>
<dbReference type="Proteomes" id="UP000074914">
    <property type="component" value="Chromosome"/>
</dbReference>
<dbReference type="STRING" id="279113.CPter91_2763"/>
<dbReference type="PATRIC" id="fig|279113.10.peg.2571"/>
<dbReference type="Pfam" id="PF06271">
    <property type="entry name" value="RDD"/>
    <property type="match status" value="1"/>
</dbReference>
<evidence type="ECO:0000313" key="9">
    <source>
        <dbReference type="EMBL" id="AMP14831.1"/>
    </source>
</evidence>
<evidence type="ECO:0000259" key="7">
    <source>
        <dbReference type="Pfam" id="PF06271"/>
    </source>
</evidence>
<dbReference type="PANTHER" id="PTHR36115:SF4">
    <property type="entry name" value="MEMBRANE PROTEIN"/>
    <property type="match status" value="1"/>
</dbReference>
<dbReference type="Proteomes" id="UP000074561">
    <property type="component" value="Chromosome"/>
</dbReference>
<dbReference type="KEGG" id="cpra:CPter91_2763"/>
<evidence type="ECO:0000313" key="8">
    <source>
        <dbReference type="EMBL" id="AMP05109.1"/>
    </source>
</evidence>
<evidence type="ECO:0000256" key="5">
    <source>
        <dbReference type="ARBA" id="ARBA00023136"/>
    </source>
</evidence>
<evidence type="ECO:0000256" key="1">
    <source>
        <dbReference type="ARBA" id="ARBA00004651"/>
    </source>
</evidence>
<dbReference type="InterPro" id="IPR051791">
    <property type="entry name" value="Pra-immunoreactive"/>
</dbReference>
<keyword evidence="4 6" id="KW-1133">Transmembrane helix</keyword>
<keyword evidence="11" id="KW-1185">Reference proteome</keyword>
<dbReference type="EMBL" id="CP013234">
    <property type="protein sequence ID" value="AMP05109.1"/>
    <property type="molecule type" value="Genomic_DNA"/>
</dbReference>
<keyword evidence="2" id="KW-1003">Cell membrane</keyword>
<sequence length="159" mass="17736">MEQAQSEQELEYVGFWARMLASLVDTALLTAVIIPVMLAIYGSAYWEDERIFKGYGGVLFEWILPIAAVLAFWLVKQSTPGKMMIGAKIVDAATGGNPQPMQLVVRYIGYYVSALGLCLGFIWVAFDKRKQGWHDKMAGTVVVRRKDHGKKEGVSFKQG</sequence>
<dbReference type="EMBL" id="CP013236">
    <property type="protein sequence ID" value="AMP14831.1"/>
    <property type="molecule type" value="Genomic_DNA"/>
</dbReference>
<keyword evidence="5 6" id="KW-0472">Membrane</keyword>
<dbReference type="OrthoDB" id="5298807at2"/>
<proteinExistence type="predicted"/>
<feature type="transmembrane region" description="Helical" evidence="6">
    <location>
        <begin position="54"/>
        <end position="75"/>
    </location>
</feature>
<evidence type="ECO:0000313" key="11">
    <source>
        <dbReference type="Proteomes" id="UP000074914"/>
    </source>
</evidence>
<evidence type="ECO:0000256" key="4">
    <source>
        <dbReference type="ARBA" id="ARBA00022989"/>
    </source>
</evidence>
<dbReference type="PANTHER" id="PTHR36115">
    <property type="entry name" value="PROLINE-RICH ANTIGEN HOMOLOG-RELATED"/>
    <property type="match status" value="1"/>
</dbReference>
<comment type="subcellular location">
    <subcellularLocation>
        <location evidence="1">Cell membrane</location>
        <topology evidence="1">Multi-pass membrane protein</topology>
    </subcellularLocation>
</comment>
<dbReference type="RefSeq" id="WP_061940798.1">
    <property type="nucleotide sequence ID" value="NZ_CP013234.1"/>
</dbReference>
<gene>
    <name evidence="9" type="ORF">CPter291_2574</name>
    <name evidence="8" type="ORF">CPter91_2763</name>
</gene>
<evidence type="ECO:0000313" key="10">
    <source>
        <dbReference type="Proteomes" id="UP000074561"/>
    </source>
</evidence>
<dbReference type="InterPro" id="IPR010432">
    <property type="entry name" value="RDD"/>
</dbReference>
<dbReference type="GO" id="GO:0005886">
    <property type="term" value="C:plasma membrane"/>
    <property type="evidence" value="ECO:0007669"/>
    <property type="project" value="UniProtKB-SubCell"/>
</dbReference>
<feature type="transmembrane region" description="Helical" evidence="6">
    <location>
        <begin position="20"/>
        <end position="42"/>
    </location>
</feature>
<name>A0A127Q4Y0_9BURK</name>
<feature type="transmembrane region" description="Helical" evidence="6">
    <location>
        <begin position="108"/>
        <end position="126"/>
    </location>
</feature>
<keyword evidence="3 6" id="KW-0812">Transmembrane</keyword>
<organism evidence="8 10">
    <name type="scientific">Collimonas pratensis</name>
    <dbReference type="NCBI Taxonomy" id="279113"/>
    <lineage>
        <taxon>Bacteria</taxon>
        <taxon>Pseudomonadati</taxon>
        <taxon>Pseudomonadota</taxon>
        <taxon>Betaproteobacteria</taxon>
        <taxon>Burkholderiales</taxon>
        <taxon>Oxalobacteraceae</taxon>
        <taxon>Collimonas</taxon>
    </lineage>
</organism>
<dbReference type="AlphaFoldDB" id="A0A127Q4Y0"/>
<feature type="domain" description="RDD" evidence="7">
    <location>
        <begin position="12"/>
        <end position="139"/>
    </location>
</feature>